<accession>A0ABY4W7M4</accession>
<gene>
    <name evidence="2" type="ORF">NBZ79_09350</name>
</gene>
<dbReference type="Proteomes" id="UP001056291">
    <property type="component" value="Chromosome"/>
</dbReference>
<keyword evidence="1" id="KW-0472">Membrane</keyword>
<keyword evidence="1" id="KW-1133">Transmembrane helix</keyword>
<sequence>MAETATAFTQFVIQTLVSESWRSFDTYDAEDSAQDIARQLVEDWGAARVRILGGYFCDTKNRNVYHLVDITDAPKTGFLHKLSAAKPAFSTASFAHLVPSKRLLGGAGVSGALLVGSLILFAALPPISSFANDAQKPAALPELPVIENRPVPQAVKPVAPTVAEIAPLPVVIDLQAKFLEIAAVPYGNVKDFDAAPIRLRGPWSVECWAHPEMLVIREHKLHQTPETVTLRDTPLQESAAFTTVWQSGQRYGIHLEDGSVYILDLVSFDQIKPLGSLSKTGDFTAEAEDNVLNRCI</sequence>
<evidence type="ECO:0000256" key="1">
    <source>
        <dbReference type="SAM" id="Phobius"/>
    </source>
</evidence>
<keyword evidence="3" id="KW-1185">Reference proteome</keyword>
<organism evidence="2 3">
    <name type="scientific">Sneathiella marina</name>
    <dbReference type="NCBI Taxonomy" id="2950108"/>
    <lineage>
        <taxon>Bacteria</taxon>
        <taxon>Pseudomonadati</taxon>
        <taxon>Pseudomonadota</taxon>
        <taxon>Alphaproteobacteria</taxon>
        <taxon>Sneathiellales</taxon>
        <taxon>Sneathiellaceae</taxon>
        <taxon>Sneathiella</taxon>
    </lineage>
</organism>
<keyword evidence="1" id="KW-0812">Transmembrane</keyword>
<proteinExistence type="predicted"/>
<name>A0ABY4W7M4_9PROT</name>
<dbReference type="RefSeq" id="WP_251937853.1">
    <property type="nucleotide sequence ID" value="NZ_CP098747.1"/>
</dbReference>
<evidence type="ECO:0000313" key="3">
    <source>
        <dbReference type="Proteomes" id="UP001056291"/>
    </source>
</evidence>
<feature type="transmembrane region" description="Helical" evidence="1">
    <location>
        <begin position="103"/>
        <end position="124"/>
    </location>
</feature>
<dbReference type="EMBL" id="CP098747">
    <property type="protein sequence ID" value="USG63180.1"/>
    <property type="molecule type" value="Genomic_DNA"/>
</dbReference>
<reference evidence="2" key="1">
    <citation type="submission" date="2022-06" db="EMBL/GenBank/DDBJ databases">
        <title>Sneathiella actinostolidae sp. nov., isolated from a sea anemonein the Western Pacific Ocean.</title>
        <authorList>
            <person name="Wei M.J."/>
        </authorList>
    </citation>
    <scope>NUCLEOTIDE SEQUENCE</scope>
    <source>
        <strain evidence="2">PHK-P5</strain>
    </source>
</reference>
<evidence type="ECO:0000313" key="2">
    <source>
        <dbReference type="EMBL" id="USG63180.1"/>
    </source>
</evidence>
<protein>
    <submittedName>
        <fullName evidence="2">Uncharacterized protein</fullName>
    </submittedName>
</protein>